<keyword evidence="1" id="KW-0472">Membrane</keyword>
<dbReference type="Pfam" id="PF05705">
    <property type="entry name" value="DUF829"/>
    <property type="match status" value="1"/>
</dbReference>
<dbReference type="SUPFAM" id="SSF53474">
    <property type="entry name" value="alpha/beta-Hydrolases"/>
    <property type="match status" value="1"/>
</dbReference>
<sequence length="299" mass="34554">MNTWPTKLTGRNFRRALIPMLLAQQQTSNRSTLATKINTNVAKNLELWPSVEKGSHRQVVVLLSWMLAKQRHLRKYDSFYTKQGLDVLCVRITPWQMLWPASGSQIVAKNILDFLATQPEYKNILIHAFSVGAYVYGEMLVHVQNNLNKYQPVTNKIIGQIFDSAVDWDGIPQGFSKAVTDNKVMQKSLELYTRYHLKTFYNLATKHYLRASDAFHENFINAPSLFYFSKTDPVGTAEGNLRVIRKWEMNGIPVYAKCWESSPHVSHLHHHPDEYLEELSVFLERLGILAEPHRRISKL</sequence>
<dbReference type="InterPro" id="IPR008547">
    <property type="entry name" value="DUF829_TMEM53"/>
</dbReference>
<dbReference type="PANTHER" id="PTHR20908">
    <property type="entry name" value="LD15586P"/>
    <property type="match status" value="1"/>
</dbReference>
<name>A0A646QFE6_9MYRI</name>
<dbReference type="InterPro" id="IPR029058">
    <property type="entry name" value="AB_hydrolase_fold"/>
</dbReference>
<accession>A0A646QFE6</accession>
<reference evidence="1" key="1">
    <citation type="submission" date="2018-11" db="EMBL/GenBank/DDBJ databases">
        <title>Venom-gland transcriptomics and venom proteomics of the Florida green centipede (Hemiscolopendra marginata) reveal sex-based variation in a centipede venom.</title>
        <authorList>
            <person name="Nystrom G.S."/>
            <person name="Ward M.J."/>
            <person name="Ellsworth S.A."/>
            <person name="Rokyta D.R."/>
        </authorList>
    </citation>
    <scope>NUCLEOTIDE SEQUENCE</scope>
    <source>
        <tissue evidence="1">Venom gland</tissue>
    </source>
</reference>
<dbReference type="GO" id="GO:0017171">
    <property type="term" value="F:serine hydrolase activity"/>
    <property type="evidence" value="ECO:0007669"/>
    <property type="project" value="TreeGrafter"/>
</dbReference>
<organism evidence="1">
    <name type="scientific">Hemiscolopendra marginata</name>
    <dbReference type="NCBI Taxonomy" id="943146"/>
    <lineage>
        <taxon>Eukaryota</taxon>
        <taxon>Metazoa</taxon>
        <taxon>Ecdysozoa</taxon>
        <taxon>Arthropoda</taxon>
        <taxon>Myriapoda</taxon>
        <taxon>Chilopoda</taxon>
        <taxon>Pleurostigmophora</taxon>
        <taxon>Scolopendromorpha</taxon>
        <taxon>Scolopendridae</taxon>
        <taxon>Hemiscolopendra</taxon>
    </lineage>
</organism>
<dbReference type="Gene3D" id="3.40.50.1820">
    <property type="entry name" value="alpha/beta hydrolase"/>
    <property type="match status" value="1"/>
</dbReference>
<dbReference type="AlphaFoldDB" id="A0A646QFE6"/>
<dbReference type="PANTHER" id="PTHR20908:SF1">
    <property type="entry name" value="LD15586P"/>
    <property type="match status" value="1"/>
</dbReference>
<evidence type="ECO:0000313" key="1">
    <source>
        <dbReference type="EMBL" id="MUP40304.1"/>
    </source>
</evidence>
<protein>
    <submittedName>
        <fullName evidence="1">Transmembrane protein 53</fullName>
    </submittedName>
</protein>
<dbReference type="EMBL" id="GHBY01000127">
    <property type="protein sequence ID" value="MUP40304.1"/>
    <property type="molecule type" value="Transcribed_RNA"/>
</dbReference>
<keyword evidence="1" id="KW-0812">Transmembrane</keyword>
<proteinExistence type="predicted"/>